<dbReference type="AlphaFoldDB" id="A0AAV4TF90"/>
<dbReference type="Proteomes" id="UP001054837">
    <property type="component" value="Unassembled WGS sequence"/>
</dbReference>
<accession>A0AAV4TF90</accession>
<reference evidence="1 2" key="1">
    <citation type="submission" date="2021-06" db="EMBL/GenBank/DDBJ databases">
        <title>Caerostris darwini draft genome.</title>
        <authorList>
            <person name="Kono N."/>
            <person name="Arakawa K."/>
        </authorList>
    </citation>
    <scope>NUCLEOTIDE SEQUENCE [LARGE SCALE GENOMIC DNA]</scope>
</reference>
<organism evidence="1 2">
    <name type="scientific">Caerostris darwini</name>
    <dbReference type="NCBI Taxonomy" id="1538125"/>
    <lineage>
        <taxon>Eukaryota</taxon>
        <taxon>Metazoa</taxon>
        <taxon>Ecdysozoa</taxon>
        <taxon>Arthropoda</taxon>
        <taxon>Chelicerata</taxon>
        <taxon>Arachnida</taxon>
        <taxon>Araneae</taxon>
        <taxon>Araneomorphae</taxon>
        <taxon>Entelegynae</taxon>
        <taxon>Araneoidea</taxon>
        <taxon>Araneidae</taxon>
        <taxon>Caerostris</taxon>
    </lineage>
</organism>
<dbReference type="EMBL" id="BPLQ01009442">
    <property type="protein sequence ID" value="GIY44051.1"/>
    <property type="molecule type" value="Genomic_DNA"/>
</dbReference>
<comment type="caution">
    <text evidence="1">The sequence shown here is derived from an EMBL/GenBank/DDBJ whole genome shotgun (WGS) entry which is preliminary data.</text>
</comment>
<evidence type="ECO:0000313" key="1">
    <source>
        <dbReference type="EMBL" id="GIY44051.1"/>
    </source>
</evidence>
<sequence length="129" mass="14438">MQYLIALSVGKRARLDATEPTAISPNSIERLFSTRLTSRKTVGNRQWVNLSFEITLVYSPSSAGIPYLFRIQLYSNANRLLFPQQLSTRQTARFRFLCTANSSKLTAIMDQNYSRAATILDCAAVATPV</sequence>
<name>A0AAV4TF90_9ARAC</name>
<proteinExistence type="predicted"/>
<evidence type="ECO:0000313" key="2">
    <source>
        <dbReference type="Proteomes" id="UP001054837"/>
    </source>
</evidence>
<keyword evidence="2" id="KW-1185">Reference proteome</keyword>
<protein>
    <submittedName>
        <fullName evidence="1">Uncharacterized protein</fullName>
    </submittedName>
</protein>
<gene>
    <name evidence="1" type="ORF">CDAR_127011</name>
</gene>